<dbReference type="Gene3D" id="3.40.190.290">
    <property type="match status" value="1"/>
</dbReference>
<reference evidence="6 7" key="1">
    <citation type="submission" date="2018-06" db="EMBL/GenBank/DDBJ databases">
        <title>Genomic Encyclopedia of Type Strains, Phase IV (KMG-IV): sequencing the most valuable type-strain genomes for metagenomic binning, comparative biology and taxonomic classification.</title>
        <authorList>
            <person name="Goeker M."/>
        </authorList>
    </citation>
    <scope>NUCLEOTIDE SEQUENCE [LARGE SCALE GENOMIC DNA]</scope>
    <source>
        <strain evidence="6 7">DSM 30166</strain>
    </source>
</reference>
<dbReference type="GO" id="GO:0006351">
    <property type="term" value="P:DNA-templated transcription"/>
    <property type="evidence" value="ECO:0007669"/>
    <property type="project" value="TreeGrafter"/>
</dbReference>
<dbReference type="InterPro" id="IPR036390">
    <property type="entry name" value="WH_DNA-bd_sf"/>
</dbReference>
<gene>
    <name evidence="6" type="ORF">DES54_10273</name>
</gene>
<sequence length="306" mass="34663">MQPQDPNWNDLRIFLEVARTGNLSRAARQLKIDVSTVSRHIAHLEKCLNMPVFERDPTGLKMTARGQALIAHIEAMESHAISLKGEAVAHDRKIPAGSVRIGTMEGIASFYLSEQFVAFNQVYPQVHIELVTSPHQVYVNRREADLFLSFSPYDGKGLDIMPVGKFSLYLYAAPGYLQQHKQLSSPDDLRRHLFVSYIDDLVQLDSVRWLTQAVSAPRFAYNSSSMVAQMFSAAAGAGIVMLPEFMRAERFGLVRVLGHEVSQSRIIWMTVHHDLQFMPRIKVVTRFLREILTRDYPAPPGIKYPL</sequence>
<dbReference type="Pfam" id="PF03466">
    <property type="entry name" value="LysR_substrate"/>
    <property type="match status" value="1"/>
</dbReference>
<dbReference type="RefSeq" id="WP_113864936.1">
    <property type="nucleotide sequence ID" value="NZ_AGJP01000001.1"/>
</dbReference>
<evidence type="ECO:0000256" key="2">
    <source>
        <dbReference type="ARBA" id="ARBA00023015"/>
    </source>
</evidence>
<evidence type="ECO:0000256" key="1">
    <source>
        <dbReference type="ARBA" id="ARBA00009437"/>
    </source>
</evidence>
<accession>A0A366ICQ5</accession>
<name>A0A366ICQ5_9GAMM</name>
<comment type="caution">
    <text evidence="6">The sequence shown here is derived from an EMBL/GenBank/DDBJ whole genome shotgun (WGS) entry which is preliminary data.</text>
</comment>
<evidence type="ECO:0000256" key="3">
    <source>
        <dbReference type="ARBA" id="ARBA00023125"/>
    </source>
</evidence>
<comment type="similarity">
    <text evidence="1">Belongs to the LysR transcriptional regulatory family.</text>
</comment>
<dbReference type="GO" id="GO:0043565">
    <property type="term" value="F:sequence-specific DNA binding"/>
    <property type="evidence" value="ECO:0007669"/>
    <property type="project" value="TreeGrafter"/>
</dbReference>
<dbReference type="InterPro" id="IPR000847">
    <property type="entry name" value="LysR_HTH_N"/>
</dbReference>
<dbReference type="Pfam" id="PF00126">
    <property type="entry name" value="HTH_1"/>
    <property type="match status" value="1"/>
</dbReference>
<dbReference type="SUPFAM" id="SSF46785">
    <property type="entry name" value="Winged helix' DNA-binding domain"/>
    <property type="match status" value="1"/>
</dbReference>
<evidence type="ECO:0000259" key="5">
    <source>
        <dbReference type="PROSITE" id="PS50931"/>
    </source>
</evidence>
<dbReference type="PANTHER" id="PTHR30537">
    <property type="entry name" value="HTH-TYPE TRANSCRIPTIONAL REGULATOR"/>
    <property type="match status" value="1"/>
</dbReference>
<dbReference type="InterPro" id="IPR058163">
    <property type="entry name" value="LysR-type_TF_proteobact-type"/>
</dbReference>
<keyword evidence="3" id="KW-0238">DNA-binding</keyword>
<dbReference type="InterPro" id="IPR005119">
    <property type="entry name" value="LysR_subst-bd"/>
</dbReference>
<dbReference type="EMBL" id="QNRY01000002">
    <property type="protein sequence ID" value="RBP66864.1"/>
    <property type="molecule type" value="Genomic_DNA"/>
</dbReference>
<dbReference type="PROSITE" id="PS50931">
    <property type="entry name" value="HTH_LYSR"/>
    <property type="match status" value="1"/>
</dbReference>
<keyword evidence="4" id="KW-0804">Transcription</keyword>
<dbReference type="Gene3D" id="1.10.10.10">
    <property type="entry name" value="Winged helix-like DNA-binding domain superfamily/Winged helix DNA-binding domain"/>
    <property type="match status" value="1"/>
</dbReference>
<dbReference type="Proteomes" id="UP000253046">
    <property type="component" value="Unassembled WGS sequence"/>
</dbReference>
<dbReference type="OrthoDB" id="570111at2"/>
<dbReference type="PANTHER" id="PTHR30537:SF3">
    <property type="entry name" value="TRANSCRIPTIONAL REGULATORY PROTEIN"/>
    <property type="match status" value="1"/>
</dbReference>
<dbReference type="AlphaFoldDB" id="A0A366ICQ5"/>
<dbReference type="InterPro" id="IPR036388">
    <property type="entry name" value="WH-like_DNA-bd_sf"/>
</dbReference>
<feature type="domain" description="HTH lysR-type" evidence="5">
    <location>
        <begin position="6"/>
        <end position="63"/>
    </location>
</feature>
<evidence type="ECO:0000313" key="6">
    <source>
        <dbReference type="EMBL" id="RBP66864.1"/>
    </source>
</evidence>
<dbReference type="GO" id="GO:0003700">
    <property type="term" value="F:DNA-binding transcription factor activity"/>
    <property type="evidence" value="ECO:0007669"/>
    <property type="project" value="InterPro"/>
</dbReference>
<organism evidence="6 7">
    <name type="scientific">Brenneria salicis ATCC 15712 = DSM 30166</name>
    <dbReference type="NCBI Taxonomy" id="714314"/>
    <lineage>
        <taxon>Bacteria</taxon>
        <taxon>Pseudomonadati</taxon>
        <taxon>Pseudomonadota</taxon>
        <taxon>Gammaproteobacteria</taxon>
        <taxon>Enterobacterales</taxon>
        <taxon>Pectobacteriaceae</taxon>
        <taxon>Brenneria</taxon>
    </lineage>
</organism>
<proteinExistence type="inferred from homology"/>
<keyword evidence="7" id="KW-1185">Reference proteome</keyword>
<dbReference type="SUPFAM" id="SSF53850">
    <property type="entry name" value="Periplasmic binding protein-like II"/>
    <property type="match status" value="1"/>
</dbReference>
<evidence type="ECO:0000256" key="4">
    <source>
        <dbReference type="ARBA" id="ARBA00023163"/>
    </source>
</evidence>
<evidence type="ECO:0000313" key="7">
    <source>
        <dbReference type="Proteomes" id="UP000253046"/>
    </source>
</evidence>
<protein>
    <submittedName>
        <fullName evidence="6">LysR family transcriptional regulator</fullName>
    </submittedName>
</protein>
<keyword evidence="2" id="KW-0805">Transcription regulation</keyword>